<evidence type="ECO:0000313" key="3">
    <source>
        <dbReference type="EMBL" id="MDN3690463.1"/>
    </source>
</evidence>
<dbReference type="Gene3D" id="3.40.50.880">
    <property type="match status" value="1"/>
</dbReference>
<evidence type="ECO:0000256" key="1">
    <source>
        <dbReference type="SAM" id="MobiDB-lite"/>
    </source>
</evidence>
<dbReference type="EMBL" id="JAUFQS010000047">
    <property type="protein sequence ID" value="MDN3690463.1"/>
    <property type="molecule type" value="Genomic_DNA"/>
</dbReference>
<dbReference type="Proteomes" id="UP001236663">
    <property type="component" value="Unassembled WGS sequence"/>
</dbReference>
<organism evidence="3 4">
    <name type="scientific">Cyclobacterium jeungdonense</name>
    <dbReference type="NCBI Taxonomy" id="708087"/>
    <lineage>
        <taxon>Bacteria</taxon>
        <taxon>Pseudomonadati</taxon>
        <taxon>Bacteroidota</taxon>
        <taxon>Cytophagia</taxon>
        <taxon>Cytophagales</taxon>
        <taxon>Cyclobacteriaceae</taxon>
        <taxon>Cyclobacterium</taxon>
    </lineage>
</organism>
<feature type="domain" description="ThuA-like" evidence="2">
    <location>
        <begin position="44"/>
        <end position="266"/>
    </location>
</feature>
<proteinExistence type="predicted"/>
<dbReference type="RefSeq" id="WP_163383050.1">
    <property type="nucleotide sequence ID" value="NZ_JAUFQS010000047.1"/>
</dbReference>
<name>A0ABT8CFZ1_9BACT</name>
<dbReference type="PANTHER" id="PTHR40469:SF2">
    <property type="entry name" value="GALACTOSE-BINDING DOMAIN-LIKE SUPERFAMILY PROTEIN"/>
    <property type="match status" value="1"/>
</dbReference>
<reference evidence="4" key="1">
    <citation type="journal article" date="2019" name="Int. J. Syst. Evol. Microbiol.">
        <title>The Global Catalogue of Microorganisms (GCM) 10K type strain sequencing project: providing services to taxonomists for standard genome sequencing and annotation.</title>
        <authorList>
            <consortium name="The Broad Institute Genomics Platform"/>
            <consortium name="The Broad Institute Genome Sequencing Center for Infectious Disease"/>
            <person name="Wu L."/>
            <person name="Ma J."/>
        </authorList>
    </citation>
    <scope>NUCLEOTIDE SEQUENCE [LARGE SCALE GENOMIC DNA]</scope>
    <source>
        <strain evidence="4">CECT 7706</strain>
    </source>
</reference>
<comment type="caution">
    <text evidence="3">The sequence shown here is derived from an EMBL/GenBank/DDBJ whole genome shotgun (WGS) entry which is preliminary data.</text>
</comment>
<protein>
    <submittedName>
        <fullName evidence="3">ThuA domain-containing protein</fullName>
    </submittedName>
</protein>
<evidence type="ECO:0000313" key="4">
    <source>
        <dbReference type="Proteomes" id="UP001236663"/>
    </source>
</evidence>
<gene>
    <name evidence="3" type="ORF">QWZ15_21770</name>
</gene>
<accession>A0ABT8CFZ1</accession>
<feature type="region of interest" description="Disordered" evidence="1">
    <location>
        <begin position="306"/>
        <end position="325"/>
    </location>
</feature>
<dbReference type="InterPro" id="IPR029010">
    <property type="entry name" value="ThuA-like"/>
</dbReference>
<dbReference type="Pfam" id="PF06283">
    <property type="entry name" value="ThuA"/>
    <property type="match status" value="1"/>
</dbReference>
<sequence length="325" mass="36826">MNPFINSYSKRSIWHNGYRLLFFLNVFLIIKPVSQAQEAESISVLIVDGFSNHDWQQTSAVTQWILEESGRFKVDISTVPQDSIARQSWLPAFDQYAVIIQNTNNIHDSSIKWPQKAEKALEKYVSDGGGLYILHSANNAFSHWEAYDEMIGLGWRSKSAGSSLEIGPEGNLIHYPPGEGQGTGHGDRFNAVIQLLNRHPINRDFPDAWQTVNTEVYYFPRGDAKNLEVLSYAYDSTSTQKNWPVEWVVDFGKGKVYNSSLGHLWEGETYPPAYRCAGYQTTVVRVTEWLATGKVSFPIPPDFPTANTPSLRPAEDFLQRKTKSR</sequence>
<evidence type="ECO:0000259" key="2">
    <source>
        <dbReference type="Pfam" id="PF06283"/>
    </source>
</evidence>
<dbReference type="InterPro" id="IPR029062">
    <property type="entry name" value="Class_I_gatase-like"/>
</dbReference>
<keyword evidence="4" id="KW-1185">Reference proteome</keyword>
<dbReference type="SUPFAM" id="SSF52317">
    <property type="entry name" value="Class I glutamine amidotransferase-like"/>
    <property type="match status" value="1"/>
</dbReference>
<dbReference type="PANTHER" id="PTHR40469">
    <property type="entry name" value="SECRETED GLYCOSYL HYDROLASE"/>
    <property type="match status" value="1"/>
</dbReference>